<reference evidence="8" key="2">
    <citation type="submission" date="2025-08" db="UniProtKB">
        <authorList>
            <consortium name="Ensembl"/>
        </authorList>
    </citation>
    <scope>IDENTIFICATION</scope>
    <source>
        <strain evidence="8">Hd-rR</strain>
    </source>
</reference>
<dbReference type="SUPFAM" id="SSF48652">
    <property type="entry name" value="Tetraspanin"/>
    <property type="match status" value="1"/>
</dbReference>
<reference evidence="8" key="3">
    <citation type="submission" date="2025-09" db="UniProtKB">
        <authorList>
            <consortium name="Ensembl"/>
        </authorList>
    </citation>
    <scope>IDENTIFICATION</scope>
    <source>
        <strain evidence="8">Hd-rR</strain>
    </source>
</reference>
<feature type="transmembrane region" description="Helical" evidence="7">
    <location>
        <begin position="119"/>
        <end position="144"/>
    </location>
</feature>
<dbReference type="PRINTS" id="PR00259">
    <property type="entry name" value="TMFOUR"/>
</dbReference>
<dbReference type="PANTHER" id="PTHR19282">
    <property type="entry name" value="TETRASPANIN"/>
    <property type="match status" value="1"/>
</dbReference>
<gene>
    <name evidence="8" type="primary">si:ch73-139j3.4</name>
</gene>
<keyword evidence="3 7" id="KW-0812">Transmembrane</keyword>
<keyword evidence="9" id="KW-1185">Reference proteome</keyword>
<evidence type="ECO:0000256" key="5">
    <source>
        <dbReference type="ARBA" id="ARBA00023136"/>
    </source>
</evidence>
<comment type="similarity">
    <text evidence="2">Belongs to the tetraspanin (TM4SF) family.</text>
</comment>
<dbReference type="InParanoid" id="A0A3B3IH30"/>
<evidence type="ECO:0000313" key="8">
    <source>
        <dbReference type="Ensembl" id="ENSORLP00000043042.1"/>
    </source>
</evidence>
<feature type="compositionally biased region" description="Acidic residues" evidence="6">
    <location>
        <begin position="304"/>
        <end position="314"/>
    </location>
</feature>
<reference evidence="8 9" key="1">
    <citation type="journal article" date="2007" name="Nature">
        <title>The medaka draft genome and insights into vertebrate genome evolution.</title>
        <authorList>
            <person name="Kasahara M."/>
            <person name="Naruse K."/>
            <person name="Sasaki S."/>
            <person name="Nakatani Y."/>
            <person name="Qu W."/>
            <person name="Ahsan B."/>
            <person name="Yamada T."/>
            <person name="Nagayasu Y."/>
            <person name="Doi K."/>
            <person name="Kasai Y."/>
            <person name="Jindo T."/>
            <person name="Kobayashi D."/>
            <person name="Shimada A."/>
            <person name="Toyoda A."/>
            <person name="Kuroki Y."/>
            <person name="Fujiyama A."/>
            <person name="Sasaki T."/>
            <person name="Shimizu A."/>
            <person name="Asakawa S."/>
            <person name="Shimizu N."/>
            <person name="Hashimoto S."/>
            <person name="Yang J."/>
            <person name="Lee Y."/>
            <person name="Matsushima K."/>
            <person name="Sugano S."/>
            <person name="Sakaizumi M."/>
            <person name="Narita T."/>
            <person name="Ohishi K."/>
            <person name="Haga S."/>
            <person name="Ohta F."/>
            <person name="Nomoto H."/>
            <person name="Nogata K."/>
            <person name="Morishita T."/>
            <person name="Endo T."/>
            <person name="Shin-I T."/>
            <person name="Takeda H."/>
            <person name="Morishita S."/>
            <person name="Kohara Y."/>
        </authorList>
    </citation>
    <scope>NUCLEOTIDE SEQUENCE [LARGE SCALE GENOMIC DNA]</scope>
    <source>
        <strain evidence="8 9">Hd-rR</strain>
    </source>
</reference>
<feature type="region of interest" description="Disordered" evidence="6">
    <location>
        <begin position="12"/>
        <end position="34"/>
    </location>
</feature>
<evidence type="ECO:0000256" key="3">
    <source>
        <dbReference type="ARBA" id="ARBA00022692"/>
    </source>
</evidence>
<feature type="transmembrane region" description="Helical" evidence="7">
    <location>
        <begin position="90"/>
        <end position="112"/>
    </location>
</feature>
<dbReference type="PANTHER" id="PTHR19282:SF159">
    <property type="entry name" value="TETRASPANIN-15"/>
    <property type="match status" value="1"/>
</dbReference>
<feature type="compositionally biased region" description="Basic and acidic residues" evidence="6">
    <location>
        <begin position="12"/>
        <end position="24"/>
    </location>
</feature>
<dbReference type="STRING" id="8090.ENSORLP00000043042"/>
<proteinExistence type="inferred from homology"/>
<dbReference type="GeneTree" id="ENSGT00940000167105"/>
<evidence type="ECO:0000256" key="1">
    <source>
        <dbReference type="ARBA" id="ARBA00004141"/>
    </source>
</evidence>
<feature type="transmembrane region" description="Helical" evidence="7">
    <location>
        <begin position="49"/>
        <end position="74"/>
    </location>
</feature>
<evidence type="ECO:0000256" key="4">
    <source>
        <dbReference type="ARBA" id="ARBA00022989"/>
    </source>
</evidence>
<name>A0A3B3IH30_ORYLA</name>
<keyword evidence="5 7" id="KW-0472">Membrane</keyword>
<dbReference type="InterPro" id="IPR018503">
    <property type="entry name" value="Tetraspanin_CS"/>
</dbReference>
<accession>A0A3B3IH30</accession>
<evidence type="ECO:0000256" key="7">
    <source>
        <dbReference type="SAM" id="Phobius"/>
    </source>
</evidence>
<protein>
    <submittedName>
        <fullName evidence="8">Uncharacterized protein</fullName>
    </submittedName>
</protein>
<comment type="subcellular location">
    <subcellularLocation>
        <location evidence="1">Membrane</location>
        <topology evidence="1">Multi-pass membrane protein</topology>
    </subcellularLocation>
</comment>
<dbReference type="InterPro" id="IPR008952">
    <property type="entry name" value="Tetraspanin_EC2_sf"/>
</dbReference>
<keyword evidence="4 7" id="KW-1133">Transmembrane helix</keyword>
<evidence type="ECO:0000256" key="6">
    <source>
        <dbReference type="SAM" id="MobiDB-lite"/>
    </source>
</evidence>
<evidence type="ECO:0000256" key="2">
    <source>
        <dbReference type="ARBA" id="ARBA00006840"/>
    </source>
</evidence>
<dbReference type="Pfam" id="PF00335">
    <property type="entry name" value="Tetraspanin"/>
    <property type="match status" value="1"/>
</dbReference>
<feature type="region of interest" description="Disordered" evidence="6">
    <location>
        <begin position="304"/>
        <end position="324"/>
    </location>
</feature>
<dbReference type="InterPro" id="IPR018499">
    <property type="entry name" value="Tetraspanin/Peripherin"/>
</dbReference>
<dbReference type="Gene3D" id="1.10.1450.10">
    <property type="entry name" value="Tetraspanin"/>
    <property type="match status" value="1"/>
</dbReference>
<evidence type="ECO:0000313" key="9">
    <source>
        <dbReference type="Proteomes" id="UP000001038"/>
    </source>
</evidence>
<dbReference type="Ensembl" id="ENSORLT00000031997.1">
    <property type="protein sequence ID" value="ENSORLP00000043042.1"/>
    <property type="gene ID" value="ENSORLG00000028056.1"/>
</dbReference>
<sequence>MRKWTLILETEHKTSTHDCEEEHPSPSSAAPPHQPNAMKLEVKIELLKFFFTFLNTLFLVLGLSVGGCAIWILLGSGSFLNVLSSDELQVVAMGLLLIGAVVILVSLVGCIGSSSENRFMLVVYGSFLIVLVLGQLFVMLLLLINRGKINQALTETVHKIISDYGNSSDIEERMMDAMQKTGRCCGLTRASDWLENSFLQTLNLSTVDVLPCSCYASYNLTFNSSWCSENPELHSASVGEGVHAFNESCSGKLSFWLQENILTIISMDVILLLLQMIDVAMAAALYQMFGKKATLKRNNQLFDESQDSDAESEDDGQHTYAYVHPDGEEPELNQTNHVNPNQQARFVHRAEPPGPWAFRDQMDVMSVLEGGRGGDNCTDASWSCFFKEEKTNKLSVKVQPVQSESYFLLLVTSVLLNEEREGGGGGGGG</sequence>
<dbReference type="GO" id="GO:0005886">
    <property type="term" value="C:plasma membrane"/>
    <property type="evidence" value="ECO:0000318"/>
    <property type="project" value="GO_Central"/>
</dbReference>
<dbReference type="Proteomes" id="UP000001038">
    <property type="component" value="Chromosome 16"/>
</dbReference>
<dbReference type="PROSITE" id="PS00421">
    <property type="entry name" value="TM4_1"/>
    <property type="match status" value="1"/>
</dbReference>
<organism evidence="8 9">
    <name type="scientific">Oryzias latipes</name>
    <name type="common">Japanese rice fish</name>
    <name type="synonym">Japanese killifish</name>
    <dbReference type="NCBI Taxonomy" id="8090"/>
    <lineage>
        <taxon>Eukaryota</taxon>
        <taxon>Metazoa</taxon>
        <taxon>Chordata</taxon>
        <taxon>Craniata</taxon>
        <taxon>Vertebrata</taxon>
        <taxon>Euteleostomi</taxon>
        <taxon>Actinopterygii</taxon>
        <taxon>Neopterygii</taxon>
        <taxon>Teleostei</taxon>
        <taxon>Neoteleostei</taxon>
        <taxon>Acanthomorphata</taxon>
        <taxon>Ovalentaria</taxon>
        <taxon>Atherinomorphae</taxon>
        <taxon>Beloniformes</taxon>
        <taxon>Adrianichthyidae</taxon>
        <taxon>Oryziinae</taxon>
        <taxon>Oryzias</taxon>
    </lineage>
</organism>
<dbReference type="AlphaFoldDB" id="A0A3B3IH30"/>
<dbReference type="Bgee" id="ENSORLG00000028056">
    <property type="expression patterns" value="Expressed in intestine and 8 other cell types or tissues"/>
</dbReference>